<name>A0ABN8NBD3_9CNID</name>
<evidence type="ECO:0000313" key="1">
    <source>
        <dbReference type="EMBL" id="CAH3046574.1"/>
    </source>
</evidence>
<feature type="non-terminal residue" evidence="1">
    <location>
        <position position="120"/>
    </location>
</feature>
<evidence type="ECO:0000313" key="2">
    <source>
        <dbReference type="Proteomes" id="UP001159405"/>
    </source>
</evidence>
<gene>
    <name evidence="1" type="ORF">PLOB_00008168</name>
</gene>
<dbReference type="Proteomes" id="UP001159405">
    <property type="component" value="Unassembled WGS sequence"/>
</dbReference>
<dbReference type="EMBL" id="CALNXK010000014">
    <property type="protein sequence ID" value="CAH3046574.1"/>
    <property type="molecule type" value="Genomic_DNA"/>
</dbReference>
<sequence>GGPATLTRFVGQYKYRLNRLSSQAWIKLKKKFNRSSVLRSNIIKSIESQAQKFRVMSNAVGILVDSDSDVPQKTDVHVTTRRDNVPKNSSSITNRVFKKLRVKTRDDYDITPSEGRTQYK</sequence>
<feature type="non-terminal residue" evidence="1">
    <location>
        <position position="1"/>
    </location>
</feature>
<comment type="caution">
    <text evidence="1">The sequence shown here is derived from an EMBL/GenBank/DDBJ whole genome shotgun (WGS) entry which is preliminary data.</text>
</comment>
<reference evidence="1 2" key="1">
    <citation type="submission" date="2022-05" db="EMBL/GenBank/DDBJ databases">
        <authorList>
            <consortium name="Genoscope - CEA"/>
            <person name="William W."/>
        </authorList>
    </citation>
    <scope>NUCLEOTIDE SEQUENCE [LARGE SCALE GENOMIC DNA]</scope>
</reference>
<organism evidence="1 2">
    <name type="scientific">Porites lobata</name>
    <dbReference type="NCBI Taxonomy" id="104759"/>
    <lineage>
        <taxon>Eukaryota</taxon>
        <taxon>Metazoa</taxon>
        <taxon>Cnidaria</taxon>
        <taxon>Anthozoa</taxon>
        <taxon>Hexacorallia</taxon>
        <taxon>Scleractinia</taxon>
        <taxon>Fungiina</taxon>
        <taxon>Poritidae</taxon>
        <taxon>Porites</taxon>
    </lineage>
</organism>
<proteinExistence type="predicted"/>
<accession>A0ABN8NBD3</accession>
<keyword evidence="2" id="KW-1185">Reference proteome</keyword>
<protein>
    <submittedName>
        <fullName evidence="1">Uncharacterized protein</fullName>
    </submittedName>
</protein>